<comment type="caution">
    <text evidence="1">The sequence shown here is derived from an EMBL/GenBank/DDBJ whole genome shotgun (WGS) entry which is preliminary data.</text>
</comment>
<sequence length="470" mass="52158">MSSHTIRRTVVRNDNLNRQYTRLSDDRPEAQDITDTWQEFLRLNGCREGVNMNIRLSDPTSPARIISLGTSGTLWFDNGGYYDSRPQRSLVDAGFEGVNLDGPRSHSDLTCHEVLVSNLYFRTSDLSFIDESDLRCQQLDVGTRTCIRAALYRLARSAKERRSFRSDNISKDFAELDSVTTNSCVIGVSSYNISRCTSETQTNHLDRSVASLLFSTEPYWRYSQQKFWSVADIQSGPWQGSSTAGICSNLVPPPCDNVESGVSSSMDGAKSFTSTAYHSCKHHDNAVRADNSGYPQSYEPLGTQEHRVNAALSSNMPPLVSGNEVVSIDMFGLASQSTASPEDVRLEGISEGHQRREIEPGVDNSFGVESMLATLNQQSGLTPCREVGGNDITVYAGLQENSRFVNRLDDIAESSESYFSSQFSHPDRYEVMTVRNRLSGGHSMNCLTTSDCTIPSGKDELSLEEIWSDR</sequence>
<protein>
    <recommendedName>
        <fullName evidence="3">BTB/POZ domain-containing protein</fullName>
    </recommendedName>
</protein>
<keyword evidence="2" id="KW-1185">Reference proteome</keyword>
<gene>
    <name evidence="1" type="ORF">R1sor_014030</name>
</gene>
<accession>A0ABD3HA61</accession>
<dbReference type="InterPro" id="IPR039928">
    <property type="entry name" value="LNK"/>
</dbReference>
<organism evidence="1 2">
    <name type="scientific">Riccia sorocarpa</name>
    <dbReference type="NCBI Taxonomy" id="122646"/>
    <lineage>
        <taxon>Eukaryota</taxon>
        <taxon>Viridiplantae</taxon>
        <taxon>Streptophyta</taxon>
        <taxon>Embryophyta</taxon>
        <taxon>Marchantiophyta</taxon>
        <taxon>Marchantiopsida</taxon>
        <taxon>Marchantiidae</taxon>
        <taxon>Marchantiales</taxon>
        <taxon>Ricciaceae</taxon>
        <taxon>Riccia</taxon>
    </lineage>
</organism>
<evidence type="ECO:0000313" key="1">
    <source>
        <dbReference type="EMBL" id="KAL3687721.1"/>
    </source>
</evidence>
<reference evidence="1 2" key="1">
    <citation type="submission" date="2024-09" db="EMBL/GenBank/DDBJ databases">
        <title>Chromosome-scale assembly of Riccia sorocarpa.</title>
        <authorList>
            <person name="Paukszto L."/>
        </authorList>
    </citation>
    <scope>NUCLEOTIDE SEQUENCE [LARGE SCALE GENOMIC DNA]</scope>
    <source>
        <strain evidence="1">LP-2024</strain>
        <tissue evidence="1">Aerial parts of the thallus</tissue>
    </source>
</reference>
<proteinExistence type="predicted"/>
<evidence type="ECO:0000313" key="2">
    <source>
        <dbReference type="Proteomes" id="UP001633002"/>
    </source>
</evidence>
<dbReference type="PANTHER" id="PTHR33334:SF5">
    <property type="entry name" value="PROTEIN LNK2"/>
    <property type="match status" value="1"/>
</dbReference>
<dbReference type="Proteomes" id="UP001633002">
    <property type="component" value="Unassembled WGS sequence"/>
</dbReference>
<dbReference type="PANTHER" id="PTHR33334">
    <property type="entry name" value="PROTEIN LNK1"/>
    <property type="match status" value="1"/>
</dbReference>
<evidence type="ECO:0008006" key="3">
    <source>
        <dbReference type="Google" id="ProtNLM"/>
    </source>
</evidence>
<dbReference type="EMBL" id="JBJQOH010000004">
    <property type="protein sequence ID" value="KAL3687721.1"/>
    <property type="molecule type" value="Genomic_DNA"/>
</dbReference>
<name>A0ABD3HA61_9MARC</name>
<dbReference type="AlphaFoldDB" id="A0ABD3HA61"/>